<gene>
    <name evidence="2" type="ORF">EXJ73_20615</name>
</gene>
<feature type="compositionally biased region" description="Low complexity" evidence="1">
    <location>
        <begin position="1"/>
        <end position="10"/>
    </location>
</feature>
<sequence>MDMSTATPTSRRPRRLRRRWNPWRRRRSAAASPTPAAWCSSSTSPSCARPASGPCPTRRPASCRPAAC</sequence>
<dbReference type="Proteomes" id="UP001152766">
    <property type="component" value="Unassembled WGS sequence"/>
</dbReference>
<comment type="caution">
    <text evidence="2">The sequence shown here is derived from an EMBL/GenBank/DDBJ whole genome shotgun (WGS) entry which is preliminary data.</text>
</comment>
<keyword evidence="3" id="KW-1185">Reference proteome</keyword>
<name>A0A9X4R6K1_9BURK</name>
<protein>
    <submittedName>
        <fullName evidence="2">Uncharacterized protein</fullName>
    </submittedName>
</protein>
<reference evidence="2" key="1">
    <citation type="submission" date="2019-02" db="EMBL/GenBank/DDBJ databases">
        <title>Draft genome of the type strain Pelomonas aquatica CCUG 52575T.</title>
        <authorList>
            <person name="Gomila M."/>
            <person name="Lalucat J."/>
        </authorList>
    </citation>
    <scope>NUCLEOTIDE SEQUENCE</scope>
    <source>
        <strain evidence="2">CCUG 52575</strain>
    </source>
</reference>
<organism evidence="2 3">
    <name type="scientific">Pelomonas aquatica</name>
    <dbReference type="NCBI Taxonomy" id="431058"/>
    <lineage>
        <taxon>Bacteria</taxon>
        <taxon>Pseudomonadati</taxon>
        <taxon>Pseudomonadota</taxon>
        <taxon>Betaproteobacteria</taxon>
        <taxon>Burkholderiales</taxon>
        <taxon>Sphaerotilaceae</taxon>
        <taxon>Roseateles</taxon>
    </lineage>
</organism>
<dbReference type="AlphaFoldDB" id="A0A9X4R6K1"/>
<feature type="compositionally biased region" description="Low complexity" evidence="1">
    <location>
        <begin position="29"/>
        <end position="52"/>
    </location>
</feature>
<feature type="region of interest" description="Disordered" evidence="1">
    <location>
        <begin position="1"/>
        <end position="68"/>
    </location>
</feature>
<dbReference type="EMBL" id="SGUG01000043">
    <property type="protein sequence ID" value="MDG0864866.1"/>
    <property type="molecule type" value="Genomic_DNA"/>
</dbReference>
<evidence type="ECO:0000256" key="1">
    <source>
        <dbReference type="SAM" id="MobiDB-lite"/>
    </source>
</evidence>
<evidence type="ECO:0000313" key="3">
    <source>
        <dbReference type="Proteomes" id="UP001152766"/>
    </source>
</evidence>
<accession>A0A9X4R6K1</accession>
<proteinExistence type="predicted"/>
<evidence type="ECO:0000313" key="2">
    <source>
        <dbReference type="EMBL" id="MDG0864866.1"/>
    </source>
</evidence>
<feature type="compositionally biased region" description="Basic residues" evidence="1">
    <location>
        <begin position="11"/>
        <end position="28"/>
    </location>
</feature>